<keyword evidence="2" id="KW-0812">Transmembrane</keyword>
<dbReference type="PROSITE" id="PS50297">
    <property type="entry name" value="ANK_REP_REGION"/>
    <property type="match status" value="1"/>
</dbReference>
<proteinExistence type="predicted"/>
<name>A0AA41S5G0_PAPNU</name>
<comment type="caution">
    <text evidence="4">The sequence shown here is derived from an EMBL/GenBank/DDBJ whole genome shotgun (WGS) entry which is preliminary data.</text>
</comment>
<dbReference type="SMART" id="SM00248">
    <property type="entry name" value="ANK"/>
    <property type="match status" value="5"/>
</dbReference>
<sequence>MDNATASNLYFDVMREALRGEWNAIINFYNLQQVEVVEPSSCNNIDIEDENNSNVLVSNVTGDTILHLCAQCRRTDVMKQLLRVMPGAEALLLVTNRKGNTVLHEAARTGIVEMAKLILEKESDGGGDPKLISVPNLNGETPIYWAAMYGHKDMLLFLNTTATSREITSTSASTSMVGPLTMRTDGSTILHAAVLAKAYDVAMEIMELYPELASKRNGDDATASHLLALSPSSFKSGTMYARQYLGATPFVLAEYAAAIVYALIEIENYETHKNAATHKTIQPGSSFKEKLKYYFRWLCKGFPVLKLIYNVKLNHSYAIQLLRKLLEKDCGQWTMSHGDPPHEWNDKHNYIENQHPLTITTRVTTYKIRERPIILATKLGIVEMLREIIKVYPESIEFCDEEAGRNLLHLAAEYRHESIIDFLKSSSTNSKRNLDMLVVGIDRDGNTPLHSAAKIGKHKQWHIRGEAQWMQWECVWFQRVKRLLPPHMLSKKNYNNQYAYQVFTETHTDLREKGERWLKEGSNNCMLISALIATVMFASAFTAPGGNNSESGRPILLRNQDFGPFLHYVGLSLFFSLISLGLFLSIHASPFNEHDFYFRLPLRSVFAITALFNSVTFTVCAFFQTWMLITGWTLFSLGLTLFDIGLGGLGVLFFAELYVDIIVGFIRYLIDILFI</sequence>
<gene>
    <name evidence="4" type="ORF">MKW94_023715</name>
</gene>
<dbReference type="EMBL" id="JAJJMA010133909">
    <property type="protein sequence ID" value="MCL7033384.1"/>
    <property type="molecule type" value="Genomic_DNA"/>
</dbReference>
<protein>
    <recommendedName>
        <fullName evidence="3">PGG domain-containing protein</fullName>
    </recommendedName>
</protein>
<keyword evidence="2" id="KW-1133">Transmembrane helix</keyword>
<dbReference type="Gene3D" id="1.25.40.20">
    <property type="entry name" value="Ankyrin repeat-containing domain"/>
    <property type="match status" value="2"/>
</dbReference>
<organism evidence="4 5">
    <name type="scientific">Papaver nudicaule</name>
    <name type="common">Iceland poppy</name>
    <dbReference type="NCBI Taxonomy" id="74823"/>
    <lineage>
        <taxon>Eukaryota</taxon>
        <taxon>Viridiplantae</taxon>
        <taxon>Streptophyta</taxon>
        <taxon>Embryophyta</taxon>
        <taxon>Tracheophyta</taxon>
        <taxon>Spermatophyta</taxon>
        <taxon>Magnoliopsida</taxon>
        <taxon>Ranunculales</taxon>
        <taxon>Papaveraceae</taxon>
        <taxon>Papaveroideae</taxon>
        <taxon>Papaver</taxon>
    </lineage>
</organism>
<keyword evidence="2" id="KW-0472">Membrane</keyword>
<feature type="domain" description="PGG" evidence="3">
    <location>
        <begin position="516"/>
        <end position="625"/>
    </location>
</feature>
<dbReference type="AlphaFoldDB" id="A0AA41S5G0"/>
<dbReference type="PANTHER" id="PTHR24177">
    <property type="entry name" value="CASKIN"/>
    <property type="match status" value="1"/>
</dbReference>
<accession>A0AA41S5G0</accession>
<feature type="transmembrane region" description="Helical" evidence="2">
    <location>
        <begin position="565"/>
        <end position="584"/>
    </location>
</feature>
<evidence type="ECO:0000313" key="5">
    <source>
        <dbReference type="Proteomes" id="UP001177140"/>
    </source>
</evidence>
<evidence type="ECO:0000313" key="4">
    <source>
        <dbReference type="EMBL" id="MCL7033384.1"/>
    </source>
</evidence>
<dbReference type="Pfam" id="PF13962">
    <property type="entry name" value="PGG"/>
    <property type="match status" value="1"/>
</dbReference>
<dbReference type="InterPro" id="IPR002110">
    <property type="entry name" value="Ankyrin_rpt"/>
</dbReference>
<evidence type="ECO:0000256" key="2">
    <source>
        <dbReference type="SAM" id="Phobius"/>
    </source>
</evidence>
<evidence type="ECO:0000259" key="3">
    <source>
        <dbReference type="Pfam" id="PF13962"/>
    </source>
</evidence>
<dbReference type="SUPFAM" id="SSF48403">
    <property type="entry name" value="Ankyrin repeat"/>
    <property type="match status" value="1"/>
</dbReference>
<keyword evidence="5" id="KW-1185">Reference proteome</keyword>
<keyword evidence="1" id="KW-0040">ANK repeat</keyword>
<dbReference type="PANTHER" id="PTHR24177:SF292">
    <property type="entry name" value="ANKYRIN REPEAT FAMILY PROTEIN-RELATED"/>
    <property type="match status" value="1"/>
</dbReference>
<dbReference type="PROSITE" id="PS50088">
    <property type="entry name" value="ANK_REPEAT"/>
    <property type="match status" value="1"/>
</dbReference>
<feature type="transmembrane region" description="Helical" evidence="2">
    <location>
        <begin position="605"/>
        <end position="629"/>
    </location>
</feature>
<evidence type="ECO:0000256" key="1">
    <source>
        <dbReference type="PROSITE-ProRule" id="PRU00023"/>
    </source>
</evidence>
<dbReference type="InterPro" id="IPR026961">
    <property type="entry name" value="PGG_dom"/>
</dbReference>
<dbReference type="Proteomes" id="UP001177140">
    <property type="component" value="Unassembled WGS sequence"/>
</dbReference>
<feature type="transmembrane region" description="Helical" evidence="2">
    <location>
        <begin position="649"/>
        <end position="670"/>
    </location>
</feature>
<feature type="repeat" description="ANK" evidence="1">
    <location>
        <begin position="98"/>
        <end position="124"/>
    </location>
</feature>
<dbReference type="Pfam" id="PF12796">
    <property type="entry name" value="Ank_2"/>
    <property type="match status" value="2"/>
</dbReference>
<dbReference type="GO" id="GO:0016020">
    <property type="term" value="C:membrane"/>
    <property type="evidence" value="ECO:0007669"/>
    <property type="project" value="TreeGrafter"/>
</dbReference>
<dbReference type="InterPro" id="IPR036770">
    <property type="entry name" value="Ankyrin_rpt-contain_sf"/>
</dbReference>
<reference evidence="4" key="1">
    <citation type="submission" date="2022-03" db="EMBL/GenBank/DDBJ databases">
        <title>A functionally conserved STORR gene fusion in Papaver species that diverged 16.8 million years ago.</title>
        <authorList>
            <person name="Catania T."/>
        </authorList>
    </citation>
    <scope>NUCLEOTIDE SEQUENCE</scope>
    <source>
        <strain evidence="4">S-191538</strain>
    </source>
</reference>